<dbReference type="AlphaFoldDB" id="A0A6C0KC98"/>
<organism evidence="1">
    <name type="scientific">viral metagenome</name>
    <dbReference type="NCBI Taxonomy" id="1070528"/>
    <lineage>
        <taxon>unclassified sequences</taxon>
        <taxon>metagenomes</taxon>
        <taxon>organismal metagenomes</taxon>
    </lineage>
</organism>
<name>A0A6C0KC98_9ZZZZ</name>
<sequence length="137" mass="16422">MTYLIELSYNLSKNTNLNETINKLVTKAEACRLETFYKNYEFMGKNRRIIRNHCVLTFIFEEHLELVSEFIRYVKKLKIVNIESVSYDNTIFKLIYASKKYLNFMEKEFALKYIQDRRNGNLFQQDSILMKAISSKC</sequence>
<proteinExistence type="predicted"/>
<evidence type="ECO:0000313" key="1">
    <source>
        <dbReference type="EMBL" id="QHU15013.1"/>
    </source>
</evidence>
<accession>A0A6C0KC98</accession>
<protein>
    <submittedName>
        <fullName evidence="1">Uncharacterized protein</fullName>
    </submittedName>
</protein>
<dbReference type="EMBL" id="MN740848">
    <property type="protein sequence ID" value="QHU15013.1"/>
    <property type="molecule type" value="Genomic_DNA"/>
</dbReference>
<reference evidence="1" key="1">
    <citation type="journal article" date="2020" name="Nature">
        <title>Giant virus diversity and host interactions through global metagenomics.</title>
        <authorList>
            <person name="Schulz F."/>
            <person name="Roux S."/>
            <person name="Paez-Espino D."/>
            <person name="Jungbluth S."/>
            <person name="Walsh D.A."/>
            <person name="Denef V.J."/>
            <person name="McMahon K.D."/>
            <person name="Konstantinidis K.T."/>
            <person name="Eloe-Fadrosh E.A."/>
            <person name="Kyrpides N.C."/>
            <person name="Woyke T."/>
        </authorList>
    </citation>
    <scope>NUCLEOTIDE SEQUENCE</scope>
    <source>
        <strain evidence="1">GVMAG-S-1102244-55</strain>
    </source>
</reference>